<feature type="signal peptide" evidence="1">
    <location>
        <begin position="1"/>
        <end position="20"/>
    </location>
</feature>
<evidence type="ECO:0000259" key="2">
    <source>
        <dbReference type="Pfam" id="PF01841"/>
    </source>
</evidence>
<keyword evidence="1" id="KW-0732">Signal</keyword>
<dbReference type="Pfam" id="PF01841">
    <property type="entry name" value="Transglut_core"/>
    <property type="match status" value="1"/>
</dbReference>
<keyword evidence="5" id="KW-1185">Reference proteome</keyword>
<dbReference type="Proteomes" id="UP001356704">
    <property type="component" value="Unassembled WGS sequence"/>
</dbReference>
<dbReference type="Gene3D" id="2.60.40.3140">
    <property type="match status" value="1"/>
</dbReference>
<evidence type="ECO:0000313" key="4">
    <source>
        <dbReference type="EMBL" id="MEF3079925.1"/>
    </source>
</evidence>
<feature type="chain" id="PRO_5046906279" evidence="1">
    <location>
        <begin position="21"/>
        <end position="648"/>
    </location>
</feature>
<organism evidence="4 5">
    <name type="scientific">Winogradskyella poriferorum</name>
    <dbReference type="NCBI Taxonomy" id="307627"/>
    <lineage>
        <taxon>Bacteria</taxon>
        <taxon>Pseudomonadati</taxon>
        <taxon>Bacteroidota</taxon>
        <taxon>Flavobacteriia</taxon>
        <taxon>Flavobacteriales</taxon>
        <taxon>Flavobacteriaceae</taxon>
        <taxon>Winogradskyella</taxon>
    </lineage>
</organism>
<dbReference type="Gene3D" id="2.60.120.1130">
    <property type="match status" value="1"/>
</dbReference>
<dbReference type="SUPFAM" id="SSF54001">
    <property type="entry name" value="Cysteine proteinases"/>
    <property type="match status" value="1"/>
</dbReference>
<comment type="caution">
    <text evidence="4">The sequence shown here is derived from an EMBL/GenBank/DDBJ whole genome shotgun (WGS) entry which is preliminary data.</text>
</comment>
<dbReference type="InterPro" id="IPR024618">
    <property type="entry name" value="DUF3857"/>
</dbReference>
<dbReference type="Pfam" id="PF12969">
    <property type="entry name" value="DUF3857"/>
    <property type="match status" value="1"/>
</dbReference>
<dbReference type="Gene3D" id="3.10.620.30">
    <property type="match status" value="1"/>
</dbReference>
<gene>
    <name evidence="4" type="ORF">V1468_12975</name>
</gene>
<reference evidence="4 5" key="1">
    <citation type="submission" date="2024-02" db="EMBL/GenBank/DDBJ databases">
        <title>Winogradskyella poriferorum JCM 12885.</title>
        <authorList>
            <person name="Zhang D.-F."/>
            <person name="Fu Z.-Y."/>
        </authorList>
    </citation>
    <scope>NUCLEOTIDE SEQUENCE [LARGE SCALE GENOMIC DNA]</scope>
    <source>
        <strain evidence="4 5">JCM 12885</strain>
    </source>
</reference>
<feature type="domain" description="Transglutaminase-like" evidence="2">
    <location>
        <begin position="296"/>
        <end position="362"/>
    </location>
</feature>
<protein>
    <submittedName>
        <fullName evidence="4">DUF3857 domain-containing protein</fullName>
    </submittedName>
</protein>
<evidence type="ECO:0000256" key="1">
    <source>
        <dbReference type="SAM" id="SignalP"/>
    </source>
</evidence>
<dbReference type="RefSeq" id="WP_331810655.1">
    <property type="nucleotide sequence ID" value="NZ_JAZHOU010000004.1"/>
</dbReference>
<accession>A0ABU7W8F7</accession>
<evidence type="ECO:0000313" key="5">
    <source>
        <dbReference type="Proteomes" id="UP001356704"/>
    </source>
</evidence>
<evidence type="ECO:0000259" key="3">
    <source>
        <dbReference type="Pfam" id="PF12969"/>
    </source>
</evidence>
<dbReference type="InterPro" id="IPR038765">
    <property type="entry name" value="Papain-like_cys_pep_sf"/>
</dbReference>
<dbReference type="InterPro" id="IPR002931">
    <property type="entry name" value="Transglutaminase-like"/>
</dbReference>
<dbReference type="EMBL" id="JAZHOU010000004">
    <property type="protein sequence ID" value="MEF3079925.1"/>
    <property type="molecule type" value="Genomic_DNA"/>
</dbReference>
<name>A0ABU7W8F7_9FLAO</name>
<proteinExistence type="predicted"/>
<sequence length="648" mass="74992">MIKNIYLLLFLLSFTQFSFSQEIEFGEVSKEELSEKFYDKDSSANAVILYKKLRTFYGANASSVELVTEVHERIKIYNKEGFDKATITVNLFKSRSSKERISKIKAYTYNLENNKIVETKLEKNQVFENEYSYNYKQVKFTMPNVKEGSVIDITYKITSPFVLSIDELKLQYDIPIKHIEAEIHTPDGYNFRTKVKGNISFFPQHSRKRSTALDMTMDIQNYTLKDVPALKEEAFVDNINNYRAGVMFELISIVTPSINRYYAQNWGDVAKTIGSDDDYKNELDKTNSFDDELDNLISDNQTEIDKMKSIFKYVKDNIQWNGIDGKYFYNGIRKTLKEKKGNVADINLTLVGMLRYAGIDANPLIISTKENSIPFFPTVDRLNYVLAYAVIDEEQYFLDATDEFSDVNVLPLKDYNWQGVLVDNNKMVWKKVAIREPETGITQYMVNASISEDGALEGNVMSRHTNHKAYSFRNNYNSEDLDAYLTEKEEGLENIEISNYKAQNAETYEGFVSESYDFYKEEGADVINDKLYIAPMLFLKSTENPFKLDEREYPIDFGYPLKERYMVNISIPENYTVESAPEPMILKLPEDLGTFQLSNKVLGNKIQLSASVELNKALMGPETYVYLKEFFNQMINKQKEQVVLTKVK</sequence>
<feature type="domain" description="DUF3857" evidence="3">
    <location>
        <begin position="67"/>
        <end position="206"/>
    </location>
</feature>